<proteinExistence type="predicted"/>
<accession>A0A243R8F9</accession>
<organism evidence="2 3">
    <name type="scientific">Streptosporangium minutum</name>
    <dbReference type="NCBI Taxonomy" id="569862"/>
    <lineage>
        <taxon>Bacteria</taxon>
        <taxon>Bacillati</taxon>
        <taxon>Actinomycetota</taxon>
        <taxon>Actinomycetes</taxon>
        <taxon>Streptosporangiales</taxon>
        <taxon>Streptosporangiaceae</taxon>
        <taxon>Streptosporangium</taxon>
    </lineage>
</organism>
<evidence type="ECO:0000256" key="1">
    <source>
        <dbReference type="SAM" id="MobiDB-lite"/>
    </source>
</evidence>
<keyword evidence="3" id="KW-1185">Reference proteome</keyword>
<feature type="region of interest" description="Disordered" evidence="1">
    <location>
        <begin position="52"/>
        <end position="111"/>
    </location>
</feature>
<protein>
    <submittedName>
        <fullName evidence="2">Uncharacterized protein</fullName>
    </submittedName>
</protein>
<reference evidence="2 3" key="1">
    <citation type="submission" date="2017-05" db="EMBL/GenBank/DDBJ databases">
        <title>Biotechnological potential of actinobacteria isolated from South African environments.</title>
        <authorList>
            <person name="Le Roes-Hill M."/>
            <person name="Prins A."/>
            <person name="Durrell K.A."/>
        </authorList>
    </citation>
    <scope>NUCLEOTIDE SEQUENCE [LARGE SCALE GENOMIC DNA]</scope>
    <source>
        <strain evidence="2">M26</strain>
    </source>
</reference>
<dbReference type="EMBL" id="NGFP01000248">
    <property type="protein sequence ID" value="OUC90876.1"/>
    <property type="molecule type" value="Genomic_DNA"/>
</dbReference>
<gene>
    <name evidence="2" type="ORF">CA984_35900</name>
</gene>
<dbReference type="AlphaFoldDB" id="A0A243R8F9"/>
<evidence type="ECO:0000313" key="3">
    <source>
        <dbReference type="Proteomes" id="UP000194761"/>
    </source>
</evidence>
<dbReference type="Proteomes" id="UP000194761">
    <property type="component" value="Unassembled WGS sequence"/>
</dbReference>
<name>A0A243R8F9_9ACTN</name>
<sequence>MCRPAEHGHVERAIAHAVTAGGIPFAGLVVDDTGTVLGTGINRVREYREGGHGRLVGGVRPGLGNDVRGHHGLGSGGDDEVTPASTSSSRRPAVFCDDLQEGRADGVRPTP</sequence>
<evidence type="ECO:0000313" key="2">
    <source>
        <dbReference type="EMBL" id="OUC90876.1"/>
    </source>
</evidence>
<comment type="caution">
    <text evidence="2">The sequence shown here is derived from an EMBL/GenBank/DDBJ whole genome shotgun (WGS) entry which is preliminary data.</text>
</comment>
<feature type="compositionally biased region" description="Basic and acidic residues" evidence="1">
    <location>
        <begin position="100"/>
        <end position="111"/>
    </location>
</feature>